<name>A0A1B7MPU1_9AGAM</name>
<dbReference type="AlphaFoldDB" id="A0A1B7MPU1"/>
<organism evidence="2 3">
    <name type="scientific">Rhizopogon vinicolor AM-OR11-026</name>
    <dbReference type="NCBI Taxonomy" id="1314800"/>
    <lineage>
        <taxon>Eukaryota</taxon>
        <taxon>Fungi</taxon>
        <taxon>Dikarya</taxon>
        <taxon>Basidiomycota</taxon>
        <taxon>Agaricomycotina</taxon>
        <taxon>Agaricomycetes</taxon>
        <taxon>Agaricomycetidae</taxon>
        <taxon>Boletales</taxon>
        <taxon>Suillineae</taxon>
        <taxon>Rhizopogonaceae</taxon>
        <taxon>Rhizopogon</taxon>
    </lineage>
</organism>
<keyword evidence="3" id="KW-1185">Reference proteome</keyword>
<protein>
    <submittedName>
        <fullName evidence="2">Uncharacterized protein</fullName>
    </submittedName>
</protein>
<dbReference type="InParanoid" id="A0A1B7MPU1"/>
<evidence type="ECO:0000256" key="1">
    <source>
        <dbReference type="SAM" id="MobiDB-lite"/>
    </source>
</evidence>
<evidence type="ECO:0000313" key="2">
    <source>
        <dbReference type="EMBL" id="OAX34597.1"/>
    </source>
</evidence>
<reference evidence="2 3" key="1">
    <citation type="submission" date="2016-06" db="EMBL/GenBank/DDBJ databases">
        <title>Comparative genomics of the ectomycorrhizal sister species Rhizopogon vinicolor and Rhizopogon vesiculosus (Basidiomycota: Boletales) reveals a divergence of the mating type B locus.</title>
        <authorList>
            <consortium name="DOE Joint Genome Institute"/>
            <person name="Mujic A.B."/>
            <person name="Kuo A."/>
            <person name="Tritt A."/>
            <person name="Lipzen A."/>
            <person name="Chen C."/>
            <person name="Johnson J."/>
            <person name="Sharma A."/>
            <person name="Barry K."/>
            <person name="Grigoriev I.V."/>
            <person name="Spatafora J.W."/>
        </authorList>
    </citation>
    <scope>NUCLEOTIDE SEQUENCE [LARGE SCALE GENOMIC DNA]</scope>
    <source>
        <strain evidence="2 3">AM-OR11-026</strain>
    </source>
</reference>
<dbReference type="Proteomes" id="UP000092154">
    <property type="component" value="Unassembled WGS sequence"/>
</dbReference>
<dbReference type="EMBL" id="KV448591">
    <property type="protein sequence ID" value="OAX34597.1"/>
    <property type="molecule type" value="Genomic_DNA"/>
</dbReference>
<gene>
    <name evidence="2" type="ORF">K503DRAFT_774389</name>
</gene>
<proteinExistence type="predicted"/>
<dbReference type="OrthoDB" id="10556769at2759"/>
<accession>A0A1B7MPU1</accession>
<sequence length="69" mass="7619">MDPEQRQIVSLNPMYDTGPHFENESDDDDDDEFVVAILSVCSDEPESFRARPTNLSHGGGLVIRVGVKA</sequence>
<feature type="region of interest" description="Disordered" evidence="1">
    <location>
        <begin position="1"/>
        <end position="28"/>
    </location>
</feature>
<evidence type="ECO:0000313" key="3">
    <source>
        <dbReference type="Proteomes" id="UP000092154"/>
    </source>
</evidence>